<dbReference type="GO" id="GO:0005737">
    <property type="term" value="C:cytoplasm"/>
    <property type="evidence" value="ECO:0007669"/>
    <property type="project" value="TreeGrafter"/>
</dbReference>
<dbReference type="InterPro" id="IPR042099">
    <property type="entry name" value="ANL_N_sf"/>
</dbReference>
<dbReference type="GO" id="GO:0031177">
    <property type="term" value="F:phosphopantetheine binding"/>
    <property type="evidence" value="ECO:0007669"/>
    <property type="project" value="InterPro"/>
</dbReference>
<dbReference type="AlphaFoldDB" id="A0A7U9Q2W4"/>
<evidence type="ECO:0000313" key="7">
    <source>
        <dbReference type="EMBL" id="GCD40325.1"/>
    </source>
</evidence>
<dbReference type="Gene3D" id="3.40.50.12780">
    <property type="entry name" value="N-terminal domain of ligase-like"/>
    <property type="match status" value="1"/>
</dbReference>
<protein>
    <submittedName>
        <fullName evidence="7">Non-ribosomal peptide synthetase</fullName>
    </submittedName>
</protein>
<dbReference type="SUPFAM" id="SSF56801">
    <property type="entry name" value="Acetyl-CoA synthetase-like"/>
    <property type="match status" value="1"/>
</dbReference>
<dbReference type="InterPro" id="IPR000873">
    <property type="entry name" value="AMP-dep_synth/lig_dom"/>
</dbReference>
<dbReference type="GO" id="GO:0043041">
    <property type="term" value="P:amino acid activation for nonribosomal peptide biosynthetic process"/>
    <property type="evidence" value="ECO:0007669"/>
    <property type="project" value="TreeGrafter"/>
</dbReference>
<dbReference type="SMART" id="SM00823">
    <property type="entry name" value="PKS_PP"/>
    <property type="match status" value="1"/>
</dbReference>
<dbReference type="PROSITE" id="PS50075">
    <property type="entry name" value="CARRIER"/>
    <property type="match status" value="1"/>
</dbReference>
<dbReference type="CDD" id="cd12114">
    <property type="entry name" value="A_NRPS_TlmIV_like"/>
    <property type="match status" value="1"/>
</dbReference>
<dbReference type="Proteomes" id="UP000287830">
    <property type="component" value="Unassembled WGS sequence"/>
</dbReference>
<name>A0A7U9Q2W4_9ACTN</name>
<dbReference type="Pfam" id="PF13193">
    <property type="entry name" value="AMP-binding_C"/>
    <property type="match status" value="1"/>
</dbReference>
<dbReference type="Gene3D" id="3.30.300.30">
    <property type="match status" value="1"/>
</dbReference>
<dbReference type="InterPro" id="IPR020845">
    <property type="entry name" value="AMP-binding_CS"/>
</dbReference>
<dbReference type="InterPro" id="IPR036736">
    <property type="entry name" value="ACP-like_sf"/>
</dbReference>
<feature type="region of interest" description="Disordered" evidence="5">
    <location>
        <begin position="323"/>
        <end position="375"/>
    </location>
</feature>
<dbReference type="Pfam" id="PF00550">
    <property type="entry name" value="PP-binding"/>
    <property type="match status" value="1"/>
</dbReference>
<dbReference type="GeneID" id="95626791"/>
<evidence type="ECO:0000259" key="6">
    <source>
        <dbReference type="PROSITE" id="PS50075"/>
    </source>
</evidence>
<organism evidence="7 8">
    <name type="scientific">Streptomyces chrestomyceticus JCM 4735</name>
    <dbReference type="NCBI Taxonomy" id="1306181"/>
    <lineage>
        <taxon>Bacteria</taxon>
        <taxon>Bacillati</taxon>
        <taxon>Actinomycetota</taxon>
        <taxon>Actinomycetes</taxon>
        <taxon>Kitasatosporales</taxon>
        <taxon>Streptomycetaceae</taxon>
        <taxon>Streptomyces</taxon>
    </lineage>
</organism>
<dbReference type="Pfam" id="PF00501">
    <property type="entry name" value="AMP-binding"/>
    <property type="match status" value="1"/>
</dbReference>
<comment type="caution">
    <text evidence="7">The sequence shown here is derived from an EMBL/GenBank/DDBJ whole genome shotgun (WGS) entry which is preliminary data.</text>
</comment>
<dbReference type="SUPFAM" id="SSF52777">
    <property type="entry name" value="CoA-dependent acyltransferases"/>
    <property type="match status" value="1"/>
</dbReference>
<evidence type="ECO:0000256" key="3">
    <source>
        <dbReference type="ARBA" id="ARBA00022553"/>
    </source>
</evidence>
<keyword evidence="2" id="KW-0596">Phosphopantetheine</keyword>
<dbReference type="PANTHER" id="PTHR45527:SF10">
    <property type="entry name" value="PYOCHELIN SYNTHASE PCHF"/>
    <property type="match status" value="1"/>
</dbReference>
<evidence type="ECO:0000256" key="1">
    <source>
        <dbReference type="ARBA" id="ARBA00004924"/>
    </source>
</evidence>
<dbReference type="GO" id="GO:0017000">
    <property type="term" value="P:antibiotic biosynthetic process"/>
    <property type="evidence" value="ECO:0007669"/>
    <property type="project" value="UniProtKB-ARBA"/>
</dbReference>
<keyword evidence="4" id="KW-0436">Ligase</keyword>
<feature type="domain" description="Carrier" evidence="6">
    <location>
        <begin position="743"/>
        <end position="818"/>
    </location>
</feature>
<dbReference type="EMBL" id="BHZC01000001">
    <property type="protein sequence ID" value="GCD40325.1"/>
    <property type="molecule type" value="Genomic_DNA"/>
</dbReference>
<dbReference type="RefSeq" id="WP_167515258.1">
    <property type="nucleotide sequence ID" value="NZ_BHZC01000001.1"/>
</dbReference>
<evidence type="ECO:0000256" key="4">
    <source>
        <dbReference type="ARBA" id="ARBA00022598"/>
    </source>
</evidence>
<dbReference type="NCBIfam" id="TIGR01733">
    <property type="entry name" value="AA-adenyl-dom"/>
    <property type="match status" value="1"/>
</dbReference>
<reference evidence="7 8" key="1">
    <citation type="submission" date="2018-11" db="EMBL/GenBank/DDBJ databases">
        <title>Whole genome sequence of Streptomyces chrestomyceticus NBRC 13444(T).</title>
        <authorList>
            <person name="Komaki H."/>
            <person name="Tamura T."/>
        </authorList>
    </citation>
    <scope>NUCLEOTIDE SEQUENCE [LARGE SCALE GENOMIC DNA]</scope>
    <source>
        <strain evidence="7 8">NBRC 13444</strain>
    </source>
</reference>
<dbReference type="InterPro" id="IPR010071">
    <property type="entry name" value="AA_adenyl_dom"/>
</dbReference>
<dbReference type="InterPro" id="IPR009081">
    <property type="entry name" value="PP-bd_ACP"/>
</dbReference>
<evidence type="ECO:0000256" key="2">
    <source>
        <dbReference type="ARBA" id="ARBA00022450"/>
    </source>
</evidence>
<evidence type="ECO:0000256" key="5">
    <source>
        <dbReference type="SAM" id="MobiDB-lite"/>
    </source>
</evidence>
<dbReference type="Gene3D" id="3.30.559.30">
    <property type="entry name" value="Nonribosomal peptide synthetase, condensation domain"/>
    <property type="match status" value="1"/>
</dbReference>
<dbReference type="Gene3D" id="3.40.50.1820">
    <property type="entry name" value="alpha/beta hydrolase"/>
    <property type="match status" value="1"/>
</dbReference>
<dbReference type="InterPro" id="IPR025110">
    <property type="entry name" value="AMP-bd_C"/>
</dbReference>
<keyword evidence="3" id="KW-0597">Phosphoprotein</keyword>
<dbReference type="GO" id="GO:0044550">
    <property type="term" value="P:secondary metabolite biosynthetic process"/>
    <property type="evidence" value="ECO:0007669"/>
    <property type="project" value="TreeGrafter"/>
</dbReference>
<gene>
    <name evidence="7" type="ORF">OEIGOIKO_08183</name>
</gene>
<evidence type="ECO:0000313" key="8">
    <source>
        <dbReference type="Proteomes" id="UP000287830"/>
    </source>
</evidence>
<sequence length="832" mass="89795">MSARARAEGLEPDSVLLAAFAHTLGRFSTHDNFIVSLPEFPSPASRSGAAPVAGDFTRLRPVSIDVSGAATLRELVHTVDQERRTARRQRFAAGPAGLRELARARGEGLPPTGAVYTNLLDVDLVPACFERCFGPPVWMITQTPQVWLDCLAVKHFGGVCLAWDLADGLFPDELPEAMTELGGDLLTALCDQDWNQLPPAHLPAAQQQTRNLANATYRAESGHLLHQRFFELAATDPGRPALLCAEGPVTRAALADDALRMAALLRHRGLRPGEPVAVSLESVPDQIRAALAVLAAGGCYVPIGTDQPERRRTDILRMAGVRKEITDAPGPPPPAPQRSAEPRLPAEPQPSAGRLPPVEQLTWQDTQETTPLRRPVTTSVSAPAYIIFTSGSTGRPKGVEITHRSAVNTVDDINHRWAVGHHDRGIAISALDFDLSVYEIFGPLAAGGAVVVPAPGEARDPQAWLRLVRDHRVTVWDSVPVLLDALITAAEDGPPPDTLRLVLTGGDWIGTDLPARLRALVPGCRFVACGGATEASVYSNYFEADGAEDDWPSLPYGRPLGNQRYRVVDGQGRDCPDWVTGELWIGGVGVARGYRAAPEQTARRFVHHAGARWYRTGDLGRYRPGAVLEFLGRTDHQVKINGYRIELGEIEAALASHHQVARVVAVVTGQGPARRLIAYLLPVADTLDQASVREHARTRLPSYARPEHYLLLDELPLSGNGKVDRGRLAAWAAPEPAPVPDEPPRGAGEQAVAEEWSAVLGREVSSRHERFVDLGGDSLRAMRLASALRARFGRRVPLRTLLEASTVAAMAELLGRPQQPGRTAADDGTADG</sequence>
<dbReference type="InterPro" id="IPR006162">
    <property type="entry name" value="Ppantetheine_attach_site"/>
</dbReference>
<accession>A0A7U9Q2W4</accession>
<proteinExistence type="predicted"/>
<dbReference type="GO" id="GO:0016874">
    <property type="term" value="F:ligase activity"/>
    <property type="evidence" value="ECO:0007669"/>
    <property type="project" value="UniProtKB-KW"/>
</dbReference>
<dbReference type="GO" id="GO:0000036">
    <property type="term" value="F:acyl carrier activity"/>
    <property type="evidence" value="ECO:0007669"/>
    <property type="project" value="TreeGrafter"/>
</dbReference>
<dbReference type="InterPro" id="IPR020806">
    <property type="entry name" value="PKS_PP-bd"/>
</dbReference>
<comment type="pathway">
    <text evidence="1">Siderophore biosynthesis.</text>
</comment>
<dbReference type="PANTHER" id="PTHR45527">
    <property type="entry name" value="NONRIBOSOMAL PEPTIDE SYNTHETASE"/>
    <property type="match status" value="1"/>
</dbReference>
<feature type="compositionally biased region" description="Polar residues" evidence="5">
    <location>
        <begin position="361"/>
        <end position="375"/>
    </location>
</feature>
<dbReference type="InterPro" id="IPR029058">
    <property type="entry name" value="AB_hydrolase_fold"/>
</dbReference>
<dbReference type="InterPro" id="IPR045851">
    <property type="entry name" value="AMP-bd_C_sf"/>
</dbReference>
<dbReference type="SUPFAM" id="SSF47336">
    <property type="entry name" value="ACP-like"/>
    <property type="match status" value="1"/>
</dbReference>
<dbReference type="PROSITE" id="PS00012">
    <property type="entry name" value="PHOSPHOPANTETHEINE"/>
    <property type="match status" value="1"/>
</dbReference>
<dbReference type="PROSITE" id="PS00455">
    <property type="entry name" value="AMP_BINDING"/>
    <property type="match status" value="1"/>
</dbReference>